<feature type="region of interest" description="Disordered" evidence="17">
    <location>
        <begin position="316"/>
        <end position="369"/>
    </location>
</feature>
<feature type="binding site" description="axial binding residue" evidence="14">
    <location>
        <position position="190"/>
    </location>
    <ligand>
        <name>heme b</name>
        <dbReference type="ChEBI" id="CHEBI:60344"/>
    </ligand>
    <ligandPart>
        <name>Fe</name>
        <dbReference type="ChEBI" id="CHEBI:18248"/>
    </ligandPart>
</feature>
<keyword evidence="11" id="KW-0376">Hydrogen peroxide</keyword>
<protein>
    <recommendedName>
        <fullName evidence="4">peroxidase</fullName>
        <ecNumber evidence="4">1.11.1.7</ecNumber>
    </recommendedName>
</protein>
<feature type="disulfide bond" evidence="16">
    <location>
        <begin position="197"/>
        <end position="229"/>
    </location>
</feature>
<dbReference type="Proteomes" id="UP000825935">
    <property type="component" value="Chromosome 13"/>
</dbReference>
<evidence type="ECO:0000256" key="9">
    <source>
        <dbReference type="ARBA" id="ARBA00023004"/>
    </source>
</evidence>
<feature type="binding site" evidence="14">
    <location>
        <position position="84"/>
    </location>
    <ligand>
        <name>Ca(2+)</name>
        <dbReference type="ChEBI" id="CHEBI:29108"/>
        <label>1</label>
    </ligand>
</feature>
<evidence type="ECO:0000256" key="10">
    <source>
        <dbReference type="ARBA" id="ARBA00023157"/>
    </source>
</evidence>
<feature type="binding site" evidence="14">
    <location>
        <position position="72"/>
    </location>
    <ligand>
        <name>Ca(2+)</name>
        <dbReference type="ChEBI" id="CHEBI:29108"/>
        <label>1</label>
    </ligand>
</feature>
<feature type="region of interest" description="Disordered" evidence="17">
    <location>
        <begin position="408"/>
        <end position="504"/>
    </location>
</feature>
<dbReference type="PANTHER" id="PTHR31517:SF51">
    <property type="entry name" value="PEROXIDASE 55"/>
    <property type="match status" value="1"/>
</dbReference>
<dbReference type="PANTHER" id="PTHR31517">
    <property type="match status" value="1"/>
</dbReference>
<evidence type="ECO:0000259" key="19">
    <source>
        <dbReference type="PROSITE" id="PS50873"/>
    </source>
</evidence>
<keyword evidence="21" id="KW-1185">Reference proteome</keyword>
<evidence type="ECO:0000256" key="12">
    <source>
        <dbReference type="PIRSR" id="PIRSR600823-1"/>
    </source>
</evidence>
<evidence type="ECO:0000313" key="20">
    <source>
        <dbReference type="EMBL" id="KAH7420704.1"/>
    </source>
</evidence>
<feature type="disulfide bond" evidence="16">
    <location>
        <begin position="31"/>
        <end position="112"/>
    </location>
</feature>
<comment type="cofactor">
    <cofactor evidence="14">
        <name>Ca(2+)</name>
        <dbReference type="ChEBI" id="CHEBI:29108"/>
    </cofactor>
    <text evidence="14">Binds 2 calcium ions per subunit.</text>
</comment>
<feature type="binding site" evidence="14">
    <location>
        <position position="63"/>
    </location>
    <ligand>
        <name>Ca(2+)</name>
        <dbReference type="ChEBI" id="CHEBI:29108"/>
        <label>1</label>
    </ligand>
</feature>
<dbReference type="OrthoDB" id="2113341at2759"/>
<feature type="site" description="Transition state stabilizer" evidence="15">
    <location>
        <position position="58"/>
    </location>
</feature>
<feature type="binding site" evidence="13">
    <location>
        <position position="160"/>
    </location>
    <ligand>
        <name>substrate</name>
    </ligand>
</feature>
<feature type="compositionally biased region" description="Pro residues" evidence="17">
    <location>
        <begin position="337"/>
        <end position="369"/>
    </location>
</feature>
<keyword evidence="18" id="KW-0732">Signal</keyword>
<dbReference type="OMA" id="ENKCPAS"/>
<evidence type="ECO:0000256" key="6">
    <source>
        <dbReference type="ARBA" id="ARBA00022617"/>
    </source>
</evidence>
<feature type="binding site" evidence="14">
    <location>
        <position position="68"/>
    </location>
    <ligand>
        <name>Ca(2+)</name>
        <dbReference type="ChEBI" id="CHEBI:29108"/>
        <label>1</label>
    </ligand>
</feature>
<evidence type="ECO:0000313" key="21">
    <source>
        <dbReference type="Proteomes" id="UP000825935"/>
    </source>
</evidence>
<accession>A0A8T2TH82</accession>
<evidence type="ECO:0000256" key="16">
    <source>
        <dbReference type="PIRSR" id="PIRSR600823-5"/>
    </source>
</evidence>
<evidence type="ECO:0000256" key="11">
    <source>
        <dbReference type="ARBA" id="ARBA00023324"/>
    </source>
</evidence>
<evidence type="ECO:0000256" key="3">
    <source>
        <dbReference type="ARBA" id="ARBA00006873"/>
    </source>
</evidence>
<evidence type="ECO:0000256" key="15">
    <source>
        <dbReference type="PIRSR" id="PIRSR600823-4"/>
    </source>
</evidence>
<comment type="similarity">
    <text evidence="3">Belongs to the peroxidase family. Ascorbate peroxidase subfamily.</text>
</comment>
<comment type="caution">
    <text evidence="20">The sequence shown here is derived from an EMBL/GenBank/DDBJ whole genome shotgun (WGS) entry which is preliminary data.</text>
</comment>
<dbReference type="GO" id="GO:0140825">
    <property type="term" value="F:lactoperoxidase activity"/>
    <property type="evidence" value="ECO:0007669"/>
    <property type="project" value="UniProtKB-EC"/>
</dbReference>
<dbReference type="FunFam" id="1.10.520.10:FF:000008">
    <property type="entry name" value="Peroxidase"/>
    <property type="match status" value="1"/>
</dbReference>
<evidence type="ECO:0000256" key="14">
    <source>
        <dbReference type="PIRSR" id="PIRSR600823-3"/>
    </source>
</evidence>
<comment type="catalytic activity">
    <reaction evidence="1">
        <text>2 a phenolic donor + H2O2 = 2 a phenolic radical donor + 2 H2O</text>
        <dbReference type="Rhea" id="RHEA:56136"/>
        <dbReference type="ChEBI" id="CHEBI:15377"/>
        <dbReference type="ChEBI" id="CHEBI:16240"/>
        <dbReference type="ChEBI" id="CHEBI:139520"/>
        <dbReference type="ChEBI" id="CHEBI:139521"/>
        <dbReference type="EC" id="1.11.1.7"/>
    </reaction>
</comment>
<keyword evidence="10 16" id="KW-1015">Disulfide bond</keyword>
<dbReference type="EC" id="1.11.1.7" evidence="4"/>
<dbReference type="AlphaFoldDB" id="A0A8T2TH82"/>
<dbReference type="GO" id="GO:0042744">
    <property type="term" value="P:hydrogen peroxide catabolic process"/>
    <property type="evidence" value="ECO:0007669"/>
    <property type="project" value="UniProtKB-KW"/>
</dbReference>
<evidence type="ECO:0000256" key="4">
    <source>
        <dbReference type="ARBA" id="ARBA00012313"/>
    </source>
</evidence>
<name>A0A8T2TH82_CERRI</name>
<feature type="disulfide bond" evidence="16">
    <location>
        <begin position="64"/>
        <end position="69"/>
    </location>
</feature>
<feature type="disulfide bond" evidence="16">
    <location>
        <begin position="118"/>
        <end position="317"/>
    </location>
</feature>
<dbReference type="InterPro" id="IPR010255">
    <property type="entry name" value="Haem_peroxidase_sf"/>
</dbReference>
<evidence type="ECO:0000256" key="17">
    <source>
        <dbReference type="SAM" id="MobiDB-lite"/>
    </source>
</evidence>
<dbReference type="FunFam" id="1.10.420.10:FF:000001">
    <property type="entry name" value="Peroxidase"/>
    <property type="match status" value="1"/>
</dbReference>
<sequence length="504" mass="52768">MHHLAYALCLLISFVSLSTAQLSPSFYSSSCPQAVSTISNTFLASAKKDNVVAPSTLRLILHDCFVEGCDGSILISSTSGNKAERDAPDNANLPQNSFNAIIAAKQAVEAICPGVVSCADIVALAARDSVVFLGGPSWEVPLGRLDGRVSTASSVTGRIPGANLNAQQLTENFGALGLSLEEMVILSGAHTVGFSHCSQFKNRLYSFNSTVKVDPSLDPSFAQRLENKCPASGPDNLFPFDVVSPFKFDNSYFQDLQSGQGVLFSDQVLFQDASTRPTVELLAGSQDTFFQKFADAMIKMSAIGVKSGSDGEIRLDCTKVNSGSPKVSAPPVQQTPVPSPPVQQTPQVQPPQQTPLQPPPVPVQPLPPAPVLPPPSPVPNFPPPSPPILPPPVAPVVFPPPPVFNPPSPVFNRPSPVFNPPSPVFNRPSPVLNPPSPVFNRPTPVEQPPNNDPSSGTGGGFTIPGIPGLFPPIHVPGPGFGGGPPGSSTNKDSANEGKLTGKQG</sequence>
<feature type="chain" id="PRO_5035804393" description="peroxidase" evidence="18">
    <location>
        <begin position="21"/>
        <end position="504"/>
    </location>
</feature>
<evidence type="ECO:0000256" key="13">
    <source>
        <dbReference type="PIRSR" id="PIRSR600823-2"/>
    </source>
</evidence>
<dbReference type="PROSITE" id="PS00435">
    <property type="entry name" value="PEROXIDASE_1"/>
    <property type="match status" value="1"/>
</dbReference>
<feature type="compositionally biased region" description="Low complexity" evidence="17">
    <location>
        <begin position="327"/>
        <end position="336"/>
    </location>
</feature>
<feature type="domain" description="Plant heme peroxidase family profile" evidence="19">
    <location>
        <begin position="21"/>
        <end position="321"/>
    </location>
</feature>
<evidence type="ECO:0000256" key="5">
    <source>
        <dbReference type="ARBA" id="ARBA00022559"/>
    </source>
</evidence>
<keyword evidence="8" id="KW-0560">Oxidoreductase</keyword>
<keyword evidence="7 14" id="KW-0479">Metal-binding</keyword>
<keyword evidence="6" id="KW-0349">Heme</keyword>
<feature type="binding site" evidence="14">
    <location>
        <position position="66"/>
    </location>
    <ligand>
        <name>Ca(2+)</name>
        <dbReference type="ChEBI" id="CHEBI:29108"/>
        <label>1</label>
    </ligand>
</feature>
<gene>
    <name evidence="20" type="ORF">KP509_13G018000</name>
</gene>
<feature type="active site" description="Proton acceptor" evidence="12">
    <location>
        <position position="62"/>
    </location>
</feature>
<dbReference type="Pfam" id="PF00141">
    <property type="entry name" value="peroxidase"/>
    <property type="match status" value="1"/>
</dbReference>
<keyword evidence="14" id="KW-0106">Calcium</keyword>
<evidence type="ECO:0000256" key="1">
    <source>
        <dbReference type="ARBA" id="ARBA00000189"/>
    </source>
</evidence>
<dbReference type="InterPro" id="IPR033905">
    <property type="entry name" value="Secretory_peroxidase"/>
</dbReference>
<keyword evidence="5" id="KW-0575">Peroxidase</keyword>
<evidence type="ECO:0000256" key="7">
    <source>
        <dbReference type="ARBA" id="ARBA00022723"/>
    </source>
</evidence>
<comment type="cofactor">
    <cofactor evidence="14">
        <name>heme b</name>
        <dbReference type="ChEBI" id="CHEBI:60344"/>
    </cofactor>
    <text evidence="14">Binds 1 heme b (iron(II)-protoporphyrin IX) group per subunit.</text>
</comment>
<feature type="binding site" evidence="14">
    <location>
        <position position="241"/>
    </location>
    <ligand>
        <name>Ca(2+)</name>
        <dbReference type="ChEBI" id="CHEBI:29108"/>
        <label>2</label>
    </ligand>
</feature>
<dbReference type="CDD" id="cd00693">
    <property type="entry name" value="secretory_peroxidase"/>
    <property type="match status" value="1"/>
</dbReference>
<dbReference type="Gene3D" id="1.10.420.10">
    <property type="entry name" value="Peroxidase, domain 2"/>
    <property type="match status" value="1"/>
</dbReference>
<feature type="binding site" evidence="14">
    <location>
        <position position="249"/>
    </location>
    <ligand>
        <name>Ca(2+)</name>
        <dbReference type="ChEBI" id="CHEBI:29108"/>
        <label>2</label>
    </ligand>
</feature>
<dbReference type="GO" id="GO:0046872">
    <property type="term" value="F:metal ion binding"/>
    <property type="evidence" value="ECO:0007669"/>
    <property type="project" value="UniProtKB-KW"/>
</dbReference>
<dbReference type="PRINTS" id="PR00458">
    <property type="entry name" value="PEROXIDASE"/>
</dbReference>
<keyword evidence="9 14" id="KW-0408">Iron</keyword>
<proteinExistence type="inferred from homology"/>
<dbReference type="GO" id="GO:0020037">
    <property type="term" value="F:heme binding"/>
    <property type="evidence" value="ECO:0007669"/>
    <property type="project" value="InterPro"/>
</dbReference>
<evidence type="ECO:0000256" key="18">
    <source>
        <dbReference type="SAM" id="SignalP"/>
    </source>
</evidence>
<feature type="signal peptide" evidence="18">
    <location>
        <begin position="1"/>
        <end position="20"/>
    </location>
</feature>
<dbReference type="PROSITE" id="PS50873">
    <property type="entry name" value="PEROXIDASE_4"/>
    <property type="match status" value="1"/>
</dbReference>
<dbReference type="SUPFAM" id="SSF48113">
    <property type="entry name" value="Heme-dependent peroxidases"/>
    <property type="match status" value="1"/>
</dbReference>
<dbReference type="InterPro" id="IPR000823">
    <property type="entry name" value="Peroxidase_pln"/>
</dbReference>
<dbReference type="InterPro" id="IPR019793">
    <property type="entry name" value="Peroxidases_heam-ligand_BS"/>
</dbReference>
<reference evidence="20" key="1">
    <citation type="submission" date="2021-08" db="EMBL/GenBank/DDBJ databases">
        <title>WGS assembly of Ceratopteris richardii.</title>
        <authorList>
            <person name="Marchant D.B."/>
            <person name="Chen G."/>
            <person name="Jenkins J."/>
            <person name="Shu S."/>
            <person name="Leebens-Mack J."/>
            <person name="Grimwood J."/>
            <person name="Schmutz J."/>
            <person name="Soltis P."/>
            <person name="Soltis D."/>
            <person name="Chen Z.-H."/>
        </authorList>
    </citation>
    <scope>NUCLEOTIDE SEQUENCE</scope>
    <source>
        <strain evidence="20">Whitten #5841</strain>
        <tissue evidence="20">Leaf</tissue>
    </source>
</reference>
<dbReference type="EMBL" id="CM035418">
    <property type="protein sequence ID" value="KAH7420704.1"/>
    <property type="molecule type" value="Genomic_DNA"/>
</dbReference>
<evidence type="ECO:0000256" key="2">
    <source>
        <dbReference type="ARBA" id="ARBA00002322"/>
    </source>
</evidence>
<evidence type="ECO:0000256" key="8">
    <source>
        <dbReference type="ARBA" id="ARBA00023002"/>
    </source>
</evidence>
<comment type="function">
    <text evidence="2">Removal of H(2)O(2), oxidation of toxic reductants, biosynthesis and degradation of lignin, suberization, auxin catabolism, response to environmental stresses such as wounding, pathogen attack and oxidative stress. These functions might be dependent on each isozyme/isoform in each plant tissue.</text>
</comment>
<dbReference type="Gene3D" id="1.10.520.10">
    <property type="match status" value="1"/>
</dbReference>
<dbReference type="GO" id="GO:0006979">
    <property type="term" value="P:response to oxidative stress"/>
    <property type="evidence" value="ECO:0007669"/>
    <property type="project" value="InterPro"/>
</dbReference>
<dbReference type="InterPro" id="IPR002016">
    <property type="entry name" value="Haem_peroxidase"/>
</dbReference>
<dbReference type="PRINTS" id="PR00461">
    <property type="entry name" value="PLPEROXIDASE"/>
</dbReference>
<organism evidence="20 21">
    <name type="scientific">Ceratopteris richardii</name>
    <name type="common">Triangle waterfern</name>
    <dbReference type="NCBI Taxonomy" id="49495"/>
    <lineage>
        <taxon>Eukaryota</taxon>
        <taxon>Viridiplantae</taxon>
        <taxon>Streptophyta</taxon>
        <taxon>Embryophyta</taxon>
        <taxon>Tracheophyta</taxon>
        <taxon>Polypodiopsida</taxon>
        <taxon>Polypodiidae</taxon>
        <taxon>Polypodiales</taxon>
        <taxon>Pteridineae</taxon>
        <taxon>Pteridaceae</taxon>
        <taxon>Parkerioideae</taxon>
        <taxon>Ceratopteris</taxon>
    </lineage>
</organism>
<feature type="binding site" evidence="14">
    <location>
        <position position="70"/>
    </location>
    <ligand>
        <name>Ca(2+)</name>
        <dbReference type="ChEBI" id="CHEBI:29108"/>
        <label>1</label>
    </ligand>
</feature>
<feature type="binding site" evidence="14">
    <location>
        <position position="191"/>
    </location>
    <ligand>
        <name>Ca(2+)</name>
        <dbReference type="ChEBI" id="CHEBI:29108"/>
        <label>2</label>
    </ligand>
</feature>